<organism evidence="1 2">
    <name type="scientific">Acetobacter estunensis</name>
    <dbReference type="NCBI Taxonomy" id="104097"/>
    <lineage>
        <taxon>Bacteria</taxon>
        <taxon>Pseudomonadati</taxon>
        <taxon>Pseudomonadota</taxon>
        <taxon>Alphaproteobacteria</taxon>
        <taxon>Acetobacterales</taxon>
        <taxon>Acetobacteraceae</taxon>
        <taxon>Acetobacter</taxon>
    </lineage>
</organism>
<gene>
    <name evidence="1" type="ORF">GOB87_02415</name>
</gene>
<evidence type="ECO:0000313" key="2">
    <source>
        <dbReference type="Proteomes" id="UP000597459"/>
    </source>
</evidence>
<protein>
    <recommendedName>
        <fullName evidence="3">Glycosyltransferase</fullName>
    </recommendedName>
</protein>
<evidence type="ECO:0008006" key="3">
    <source>
        <dbReference type="Google" id="ProtNLM"/>
    </source>
</evidence>
<name>A0A967BAM3_9PROT</name>
<dbReference type="SUPFAM" id="SSF53448">
    <property type="entry name" value="Nucleotide-diphospho-sugar transferases"/>
    <property type="match status" value="1"/>
</dbReference>
<comment type="caution">
    <text evidence="1">The sequence shown here is derived from an EMBL/GenBank/DDBJ whole genome shotgun (WGS) entry which is preliminary data.</text>
</comment>
<dbReference type="AlphaFoldDB" id="A0A967BAM3"/>
<dbReference type="Proteomes" id="UP000597459">
    <property type="component" value="Unassembled WGS sequence"/>
</dbReference>
<keyword evidence="2" id="KW-1185">Reference proteome</keyword>
<dbReference type="EMBL" id="WOTH01000003">
    <property type="protein sequence ID" value="NHO52817.1"/>
    <property type="molecule type" value="Genomic_DNA"/>
</dbReference>
<evidence type="ECO:0000313" key="1">
    <source>
        <dbReference type="EMBL" id="NHO52817.1"/>
    </source>
</evidence>
<sequence>MRRKLGIAITARQGGDALHQQIGRIGGMCATDPHLLVCDDGLPPEALSMLDDERVRWVGGAAREAAWNRNRGLYGLFTFTDVDAVLLMEEGVVPAIQGWELEWLEGALRYGVIGLVPPDVPVWETGGACTAEEPGLLRSVHGACFAVSREAFGAVGFMDTRMTSAVSMHEDYMIRQVRAGYGGVMLAREAWFLAISGGIARVPEFSETTPLPVEYETPVWCPAWHTEQERGVFLSEFAELTTRHPSPIEALVRNFDSEAYLLANPDVRAASMDGVGHYLRYGRAESRPLRPV</sequence>
<accession>A0A967BAM3</accession>
<dbReference type="InterPro" id="IPR029044">
    <property type="entry name" value="Nucleotide-diphossugar_trans"/>
</dbReference>
<reference evidence="1" key="1">
    <citation type="submission" date="2019-11" db="EMBL/GenBank/DDBJ databases">
        <title>Description of new Acetobacter species.</title>
        <authorList>
            <person name="Cleenwerck I."/>
            <person name="Sombolestani A.S."/>
        </authorList>
    </citation>
    <scope>NUCLEOTIDE SEQUENCE</scope>
    <source>
        <strain evidence="1">LMG 1626</strain>
    </source>
</reference>
<dbReference type="RefSeq" id="WP_166312962.1">
    <property type="nucleotide sequence ID" value="NZ_WOTH01000003.1"/>
</dbReference>
<proteinExistence type="predicted"/>